<evidence type="ECO:0000259" key="4">
    <source>
        <dbReference type="PROSITE" id="PS51379"/>
    </source>
</evidence>
<keyword evidence="3" id="KW-0004">4Fe-4S</keyword>
<gene>
    <name evidence="5" type="primary">iorA</name>
    <name evidence="5" type="ORF">O0S10_08580</name>
</gene>
<evidence type="ECO:0000256" key="1">
    <source>
        <dbReference type="ARBA" id="ARBA00022723"/>
    </source>
</evidence>
<keyword evidence="6" id="KW-1185">Reference proteome</keyword>
<organism evidence="5 6">
    <name type="scientific">Methanocorpusculum petauri</name>
    <dbReference type="NCBI Taxonomy" id="3002863"/>
    <lineage>
        <taxon>Archaea</taxon>
        <taxon>Methanobacteriati</taxon>
        <taxon>Methanobacteriota</taxon>
        <taxon>Stenosarchaea group</taxon>
        <taxon>Methanomicrobia</taxon>
        <taxon>Methanomicrobiales</taxon>
        <taxon>Methanocorpusculaceae</taxon>
        <taxon>Methanocorpusculum</taxon>
    </lineage>
</organism>
<evidence type="ECO:0000313" key="5">
    <source>
        <dbReference type="EMBL" id="MCZ0861272.1"/>
    </source>
</evidence>
<dbReference type="NCBIfam" id="TIGR03336">
    <property type="entry name" value="IOR_alpha"/>
    <property type="match status" value="1"/>
</dbReference>
<dbReference type="EC" id="1.2.7.8" evidence="3"/>
<dbReference type="RefSeq" id="WP_268925460.1">
    <property type="nucleotide sequence ID" value="NZ_JAPTGB010000019.1"/>
</dbReference>
<dbReference type="PROSITE" id="PS51379">
    <property type="entry name" value="4FE4S_FER_2"/>
    <property type="match status" value="2"/>
</dbReference>
<dbReference type="SUPFAM" id="SSF54862">
    <property type="entry name" value="4Fe-4S ferredoxins"/>
    <property type="match status" value="1"/>
</dbReference>
<dbReference type="CDD" id="cd02008">
    <property type="entry name" value="TPP_IOR_alpha"/>
    <property type="match status" value="1"/>
</dbReference>
<evidence type="ECO:0000256" key="2">
    <source>
        <dbReference type="ARBA" id="ARBA00023002"/>
    </source>
</evidence>
<dbReference type="InterPro" id="IPR011766">
    <property type="entry name" value="TPP_enzyme_TPP-bd"/>
</dbReference>
<feature type="domain" description="4Fe-4S ferredoxin-type" evidence="4">
    <location>
        <begin position="564"/>
        <end position="593"/>
    </location>
</feature>
<dbReference type="InterPro" id="IPR017896">
    <property type="entry name" value="4Fe4S_Fe-S-bd"/>
</dbReference>
<keyword evidence="3" id="KW-0411">Iron-sulfur</keyword>
<dbReference type="InterPro" id="IPR002880">
    <property type="entry name" value="Pyrv_Fd/Flavodoxin_OxRdtase_N"/>
</dbReference>
<keyword evidence="3" id="KW-0249">Electron transport</keyword>
<comment type="cofactor">
    <cofactor evidence="3">
        <name>[4Fe-4S] cluster</name>
        <dbReference type="ChEBI" id="CHEBI:49883"/>
    </cofactor>
    <text evidence="3">Binds 2 [4Fe-4S] clusters. In this family the first cluster has a non-standard and varying [4Fe-4S] binding motif CX(2)CX(2)CX(4-5)CP.</text>
</comment>
<comment type="subunit">
    <text evidence="3">Heterodimer of the IorA and IorB subunits.</text>
</comment>
<dbReference type="PANTHER" id="PTHR43710">
    <property type="entry name" value="2-HYDROXYACYL-COA LYASE"/>
    <property type="match status" value="1"/>
</dbReference>
<dbReference type="EMBL" id="JAPTGB010000019">
    <property type="protein sequence ID" value="MCZ0861272.1"/>
    <property type="molecule type" value="Genomic_DNA"/>
</dbReference>
<dbReference type="InterPro" id="IPR017721">
    <property type="entry name" value="IorA"/>
</dbReference>
<comment type="function">
    <text evidence="3">Catalyzes the ferredoxin-dependent oxidative decarboxylation of arylpyruvates.</text>
</comment>
<dbReference type="InterPro" id="IPR045025">
    <property type="entry name" value="HACL1-like"/>
</dbReference>
<feature type="domain" description="4Fe-4S ferredoxin-type" evidence="4">
    <location>
        <begin position="536"/>
        <end position="557"/>
    </location>
</feature>
<dbReference type="Proteomes" id="UP001141422">
    <property type="component" value="Unassembled WGS sequence"/>
</dbReference>
<evidence type="ECO:0000256" key="3">
    <source>
        <dbReference type="PIRNR" id="PIRNR006439"/>
    </source>
</evidence>
<evidence type="ECO:0000313" key="6">
    <source>
        <dbReference type="Proteomes" id="UP001141422"/>
    </source>
</evidence>
<dbReference type="SUPFAM" id="SSF52518">
    <property type="entry name" value="Thiamin diphosphate-binding fold (THDP-binding)"/>
    <property type="match status" value="2"/>
</dbReference>
<dbReference type="InterPro" id="IPR017900">
    <property type="entry name" value="4Fe4S_Fe_S_CS"/>
</dbReference>
<keyword evidence="2 3" id="KW-0560">Oxidoreductase</keyword>
<reference evidence="5" key="1">
    <citation type="submission" date="2022-12" db="EMBL/GenBank/DDBJ databases">
        <title>Isolation and characterisation of novel Methanocorpusculum spp. from native Australian herbivores indicates the genus is ancestrally host-associated.</title>
        <authorList>
            <person name="Volmer J.G."/>
            <person name="Soo R.M."/>
            <person name="Evans P.N."/>
            <person name="Hoedt E.C."/>
            <person name="Astorga Alsina A.L."/>
            <person name="Woodcroft B.J."/>
            <person name="Tyson G.W."/>
            <person name="Hugenholtz P."/>
            <person name="Morrison M."/>
        </authorList>
    </citation>
    <scope>NUCLEOTIDE SEQUENCE</scope>
    <source>
        <strain evidence="5">MG</strain>
    </source>
</reference>
<comment type="caution">
    <text evidence="5">The sequence shown here is derived from an EMBL/GenBank/DDBJ whole genome shotgun (WGS) entry which is preliminary data.</text>
</comment>
<keyword evidence="3" id="KW-0813">Transport</keyword>
<name>A0ABT4IHP9_9EURY</name>
<dbReference type="Gene3D" id="3.40.50.970">
    <property type="match status" value="2"/>
</dbReference>
<dbReference type="CDD" id="cd07034">
    <property type="entry name" value="TPP_PYR_PFOR_IOR-alpha_like"/>
    <property type="match status" value="1"/>
</dbReference>
<protein>
    <recommendedName>
        <fullName evidence="3">Indolepyruvate oxidoreductase subunit IorA</fullName>
        <shortName evidence="3">IOR</shortName>
        <ecNumber evidence="3">1.2.7.8</ecNumber>
    </recommendedName>
    <alternativeName>
        <fullName evidence="3">Indolepyruvate ferredoxin oxidoreductase subunit alpha</fullName>
    </alternativeName>
</protein>
<accession>A0ABT4IHP9</accession>
<proteinExistence type="predicted"/>
<dbReference type="PANTHER" id="PTHR43710:SF7">
    <property type="entry name" value="INDOLEPYRUVATE OXIDOREDUCTASE SUBUNIT IORA"/>
    <property type="match status" value="1"/>
</dbReference>
<keyword evidence="3" id="KW-0408">Iron</keyword>
<keyword evidence="1 3" id="KW-0479">Metal-binding</keyword>
<dbReference type="Pfam" id="PF13237">
    <property type="entry name" value="Fer4_10"/>
    <property type="match status" value="1"/>
</dbReference>
<dbReference type="PROSITE" id="PS00198">
    <property type="entry name" value="4FE4S_FER_1"/>
    <property type="match status" value="1"/>
</dbReference>
<dbReference type="InterPro" id="IPR029061">
    <property type="entry name" value="THDP-binding"/>
</dbReference>
<dbReference type="GO" id="GO:0043805">
    <property type="term" value="F:indolepyruvate ferredoxin oxidoreductase activity"/>
    <property type="evidence" value="ECO:0007669"/>
    <property type="project" value="UniProtKB-EC"/>
</dbReference>
<dbReference type="Pfam" id="PF02775">
    <property type="entry name" value="TPP_enzyme_C"/>
    <property type="match status" value="1"/>
</dbReference>
<dbReference type="Pfam" id="PF01855">
    <property type="entry name" value="POR_N"/>
    <property type="match status" value="1"/>
</dbReference>
<dbReference type="PIRSF" id="PIRSF006439">
    <property type="entry name" value="Indolepyruvate_ferr_oxidored"/>
    <property type="match status" value="1"/>
</dbReference>
<dbReference type="Gene3D" id="3.30.70.20">
    <property type="match status" value="1"/>
</dbReference>
<comment type="catalytic activity">
    <reaction evidence="3">
        <text>indole-3-pyruvate + 2 oxidized [2Fe-2S]-[ferredoxin] + CoA = (indol-3-yl)acetyl-CoA + 2 reduced [2Fe-2S]-[ferredoxin] + CO2 + H(+)</text>
        <dbReference type="Rhea" id="RHEA:12645"/>
        <dbReference type="Rhea" id="RHEA-COMP:10000"/>
        <dbReference type="Rhea" id="RHEA-COMP:10001"/>
        <dbReference type="ChEBI" id="CHEBI:15378"/>
        <dbReference type="ChEBI" id="CHEBI:16526"/>
        <dbReference type="ChEBI" id="CHEBI:17640"/>
        <dbReference type="ChEBI" id="CHEBI:33737"/>
        <dbReference type="ChEBI" id="CHEBI:33738"/>
        <dbReference type="ChEBI" id="CHEBI:57271"/>
        <dbReference type="ChEBI" id="CHEBI:57287"/>
        <dbReference type="EC" id="1.2.7.8"/>
    </reaction>
</comment>
<sequence length="595" mass="63919">MAEERNKQYLLGNDAIAHGCLEAGVDFVSGYPGTPSSEVVDTLRRVKDPWYYLEWSVNEKVAFENAIGASWCGLRSIVTMKHVGLNVAADPLMTSSYTGVKGGFVILSADDPFAHSSQNEQDSRMYAKFAQIPCLDPKDVQQAHDMMAGAWNLSEKFSLPVLFRPTTRICHSKSDVALGERSPSPRKGEFIRDPKQYVVIPAHTRPLHAVLTKKQPEISAYLVEAGYNSAEIRGTRAVIAGGISVSYVEEILPEDVSLIRIGAYPIDQKWLADVVAKHTEVLVVEELMPVIEEAVRQAATTTIVHGKLDGYLPHEGEFSSALVAKALVKAGFLTANPFPVEPVPEAVAVRPPILCPGCLHRSVFYAMKKVFRDGVFPSDIGCYTLGLQMGAVDTTICMGASVTVGSGIAHACPGTDVVSTIGDSTFLHTGVNGLINAVYNNANQTIIILDNRITAMTGHQPNPNTGVTATGVESPKISLEELARACGVSFVESVDPYDLTDLLETLKAAKEKPGVKVIIAKQPCVIMNKRNGVKRSRYVVDADTCVKCGACIRYGCPALEIREDGTSVTTALCTGCGVCADICPAGAIHRGGARQ</sequence>